<dbReference type="Gene3D" id="1.10.10.60">
    <property type="entry name" value="Homeodomain-like"/>
    <property type="match status" value="1"/>
</dbReference>
<dbReference type="SUPFAM" id="SSF46689">
    <property type="entry name" value="Homeodomain-like"/>
    <property type="match status" value="1"/>
</dbReference>
<keyword evidence="4" id="KW-0238">DNA-binding</keyword>
<dbReference type="PROSITE" id="PS00675">
    <property type="entry name" value="SIGMA54_INTERACT_1"/>
    <property type="match status" value="1"/>
</dbReference>
<gene>
    <name evidence="8" type="ORF">MNBD_IGNAVI01-1841</name>
</gene>
<sequence>MEITTPTILIVDDEERERKILSMELSDKYKVLLAQNGKEAVNLLNKNKVHLVLTDLKMPNMSGIELLEHIQKYHKSIPVIIVTAFGSVENAVEAMKLGALDYMLKPLKIDELEALIEKSLNFGRLLDENIRLKEQLKKYEGFNEIISINPKIKELLDTITHVAKTPATILIEGESGTGKQLFAQAVHYLSDRADQPFVEINCGAIPHDLLESELFGHEKGAFTGAIKMKKGKFELADGGTLFLDEIGELPMDLQVKLLHVVESQKFTRVGGITYLKTDVRIVAATNRNLIEEIQKNNFRQDLYYRLKVVYLHIPALSERTEDIPILVNHFLEKHKDLNAIKQLKVSDRAFDMLKSYRWPGNIRELENVVQQAMILARDGIIKPELLPSEIVDSYEINEEYIPLTKVDLQEYKKKQTENILENIEYKFLIGLLGSTSGNITKAAEKSGYDRRQIQNLLKKHNIDADKFR</sequence>
<evidence type="ECO:0000259" key="7">
    <source>
        <dbReference type="PROSITE" id="PS50110"/>
    </source>
</evidence>
<dbReference type="Gene3D" id="1.10.8.60">
    <property type="match status" value="1"/>
</dbReference>
<keyword evidence="1" id="KW-0547">Nucleotide-binding</keyword>
<dbReference type="Gene3D" id="3.40.50.2300">
    <property type="match status" value="1"/>
</dbReference>
<keyword evidence="3" id="KW-0805">Transcription regulation</keyword>
<dbReference type="Pfam" id="PF25601">
    <property type="entry name" value="AAA_lid_14"/>
    <property type="match status" value="1"/>
</dbReference>
<keyword evidence="2" id="KW-0067">ATP-binding</keyword>
<organism evidence="8">
    <name type="scientific">hydrothermal vent metagenome</name>
    <dbReference type="NCBI Taxonomy" id="652676"/>
    <lineage>
        <taxon>unclassified sequences</taxon>
        <taxon>metagenomes</taxon>
        <taxon>ecological metagenomes</taxon>
    </lineage>
</organism>
<dbReference type="PROSITE" id="PS00676">
    <property type="entry name" value="SIGMA54_INTERACT_2"/>
    <property type="match status" value="1"/>
</dbReference>
<dbReference type="InterPro" id="IPR027417">
    <property type="entry name" value="P-loop_NTPase"/>
</dbReference>
<dbReference type="AlphaFoldDB" id="A0A3B1CP36"/>
<name>A0A3B1CP36_9ZZZZ</name>
<dbReference type="GO" id="GO:0000160">
    <property type="term" value="P:phosphorelay signal transduction system"/>
    <property type="evidence" value="ECO:0007669"/>
    <property type="project" value="InterPro"/>
</dbReference>
<dbReference type="Gene3D" id="3.40.50.300">
    <property type="entry name" value="P-loop containing nucleotide triphosphate hydrolases"/>
    <property type="match status" value="1"/>
</dbReference>
<dbReference type="SMART" id="SM00448">
    <property type="entry name" value="REC"/>
    <property type="match status" value="1"/>
</dbReference>
<evidence type="ECO:0000259" key="6">
    <source>
        <dbReference type="PROSITE" id="PS50045"/>
    </source>
</evidence>
<protein>
    <submittedName>
        <fullName evidence="8">Response regulator of zinc sigma-54-dependent two-component system</fullName>
    </submittedName>
</protein>
<dbReference type="InterPro" id="IPR025943">
    <property type="entry name" value="Sigma_54_int_dom_ATP-bd_2"/>
</dbReference>
<dbReference type="PROSITE" id="PS50045">
    <property type="entry name" value="SIGMA54_INTERACT_4"/>
    <property type="match status" value="1"/>
</dbReference>
<dbReference type="GO" id="GO:0006355">
    <property type="term" value="P:regulation of DNA-templated transcription"/>
    <property type="evidence" value="ECO:0007669"/>
    <property type="project" value="InterPro"/>
</dbReference>
<evidence type="ECO:0000313" key="8">
    <source>
        <dbReference type="EMBL" id="VAX20685.1"/>
    </source>
</evidence>
<dbReference type="FunFam" id="3.40.50.300:FF:000006">
    <property type="entry name" value="DNA-binding transcriptional regulator NtrC"/>
    <property type="match status" value="1"/>
</dbReference>
<dbReference type="SMART" id="SM00382">
    <property type="entry name" value="AAA"/>
    <property type="match status" value="1"/>
</dbReference>
<keyword evidence="5" id="KW-0804">Transcription</keyword>
<dbReference type="GO" id="GO:0003677">
    <property type="term" value="F:DNA binding"/>
    <property type="evidence" value="ECO:0007669"/>
    <property type="project" value="UniProtKB-KW"/>
</dbReference>
<dbReference type="PANTHER" id="PTHR32071">
    <property type="entry name" value="TRANSCRIPTIONAL REGULATORY PROTEIN"/>
    <property type="match status" value="1"/>
</dbReference>
<dbReference type="InterPro" id="IPR025662">
    <property type="entry name" value="Sigma_54_int_dom_ATP-bd_1"/>
</dbReference>
<dbReference type="Pfam" id="PF00072">
    <property type="entry name" value="Response_reg"/>
    <property type="match status" value="1"/>
</dbReference>
<dbReference type="GO" id="GO:0005524">
    <property type="term" value="F:ATP binding"/>
    <property type="evidence" value="ECO:0007669"/>
    <property type="project" value="UniProtKB-KW"/>
</dbReference>
<evidence type="ECO:0000256" key="5">
    <source>
        <dbReference type="ARBA" id="ARBA00023163"/>
    </source>
</evidence>
<dbReference type="CDD" id="cd17536">
    <property type="entry name" value="REC_YesN-like"/>
    <property type="match status" value="1"/>
</dbReference>
<accession>A0A3B1CP36</accession>
<dbReference type="SUPFAM" id="SSF52540">
    <property type="entry name" value="P-loop containing nucleoside triphosphate hydrolases"/>
    <property type="match status" value="1"/>
</dbReference>
<dbReference type="InterPro" id="IPR011006">
    <property type="entry name" value="CheY-like_superfamily"/>
</dbReference>
<reference evidence="8" key="1">
    <citation type="submission" date="2018-06" db="EMBL/GenBank/DDBJ databases">
        <authorList>
            <person name="Zhirakovskaya E."/>
        </authorList>
    </citation>
    <scope>NUCLEOTIDE SEQUENCE</scope>
</reference>
<dbReference type="InterPro" id="IPR009057">
    <property type="entry name" value="Homeodomain-like_sf"/>
</dbReference>
<dbReference type="EMBL" id="UOGD01000174">
    <property type="protein sequence ID" value="VAX20685.1"/>
    <property type="molecule type" value="Genomic_DNA"/>
</dbReference>
<dbReference type="CDD" id="cd00009">
    <property type="entry name" value="AAA"/>
    <property type="match status" value="1"/>
</dbReference>
<evidence type="ECO:0000256" key="2">
    <source>
        <dbReference type="ARBA" id="ARBA00022840"/>
    </source>
</evidence>
<dbReference type="InterPro" id="IPR058031">
    <property type="entry name" value="AAA_lid_NorR"/>
</dbReference>
<feature type="domain" description="Sigma-54 factor interaction" evidence="6">
    <location>
        <begin position="145"/>
        <end position="374"/>
    </location>
</feature>
<evidence type="ECO:0000256" key="3">
    <source>
        <dbReference type="ARBA" id="ARBA00023015"/>
    </source>
</evidence>
<proteinExistence type="predicted"/>
<dbReference type="InterPro" id="IPR003593">
    <property type="entry name" value="AAA+_ATPase"/>
</dbReference>
<dbReference type="PROSITE" id="PS00688">
    <property type="entry name" value="SIGMA54_INTERACT_3"/>
    <property type="match status" value="1"/>
</dbReference>
<evidence type="ECO:0000256" key="4">
    <source>
        <dbReference type="ARBA" id="ARBA00023125"/>
    </source>
</evidence>
<dbReference type="PROSITE" id="PS50110">
    <property type="entry name" value="RESPONSE_REGULATORY"/>
    <property type="match status" value="1"/>
</dbReference>
<dbReference type="Pfam" id="PF00158">
    <property type="entry name" value="Sigma54_activat"/>
    <property type="match status" value="1"/>
</dbReference>
<dbReference type="InterPro" id="IPR002078">
    <property type="entry name" value="Sigma_54_int"/>
</dbReference>
<feature type="domain" description="Response regulatory" evidence="7">
    <location>
        <begin position="7"/>
        <end position="120"/>
    </location>
</feature>
<dbReference type="InterPro" id="IPR025944">
    <property type="entry name" value="Sigma_54_int_dom_CS"/>
</dbReference>
<dbReference type="SUPFAM" id="SSF52172">
    <property type="entry name" value="CheY-like"/>
    <property type="match status" value="1"/>
</dbReference>
<evidence type="ECO:0000256" key="1">
    <source>
        <dbReference type="ARBA" id="ARBA00022741"/>
    </source>
</evidence>
<dbReference type="InterPro" id="IPR001789">
    <property type="entry name" value="Sig_transdc_resp-reg_receiver"/>
</dbReference>